<keyword evidence="1" id="KW-1133">Transmembrane helix</keyword>
<sequence>MINNGYINSNSISFTLKKSHSSFTVNKDKYILFQFNTYSPFIKHVLISGDIQLPPIKYVDKGKTFSEERSIAVIGKQVKKDAIPSTVKVIGYFDTPNSYKLNSDVWILSKSRIINTGNGTSFIFSTPKQNAKSVLNKIIKTESINILDREDYGTYALKSNQTIIIALYIVLIFLIAFFVYICTNWLSQDKNLIRILYLSGKPILSIYFFIWKWKVLPYSIISFLLILMAITFEKSISKFWSYTWLTDTAYIFILFLLFLSVYCLFIVTFYTAGKGGKRF</sequence>
<dbReference type="PATRIC" id="fig|157838.3.peg.2227"/>
<name>A0A0Q3WYN6_9BACI</name>
<evidence type="ECO:0000313" key="3">
    <source>
        <dbReference type="Proteomes" id="UP000051888"/>
    </source>
</evidence>
<keyword evidence="3" id="KW-1185">Reference proteome</keyword>
<feature type="transmembrane region" description="Helical" evidence="1">
    <location>
        <begin position="218"/>
        <end position="237"/>
    </location>
</feature>
<dbReference type="STRING" id="157838.AN964_10130"/>
<proteinExistence type="predicted"/>
<feature type="transmembrane region" description="Helical" evidence="1">
    <location>
        <begin position="192"/>
        <end position="211"/>
    </location>
</feature>
<comment type="caution">
    <text evidence="2">The sequence shown here is derived from an EMBL/GenBank/DDBJ whole genome shotgun (WGS) entry which is preliminary data.</text>
</comment>
<keyword evidence="1" id="KW-0472">Membrane</keyword>
<evidence type="ECO:0000313" key="2">
    <source>
        <dbReference type="EMBL" id="KQL53819.1"/>
    </source>
</evidence>
<accession>A0A0Q3WYN6</accession>
<organism evidence="2 3">
    <name type="scientific">Heyndrickxia shackletonii</name>
    <dbReference type="NCBI Taxonomy" id="157838"/>
    <lineage>
        <taxon>Bacteria</taxon>
        <taxon>Bacillati</taxon>
        <taxon>Bacillota</taxon>
        <taxon>Bacilli</taxon>
        <taxon>Bacillales</taxon>
        <taxon>Bacillaceae</taxon>
        <taxon>Heyndrickxia</taxon>
    </lineage>
</organism>
<protein>
    <submittedName>
        <fullName evidence="2">Uncharacterized protein</fullName>
    </submittedName>
</protein>
<dbReference type="RefSeq" id="WP_055739554.1">
    <property type="nucleotide sequence ID" value="NZ_JAAIWL010000001.1"/>
</dbReference>
<feature type="transmembrane region" description="Helical" evidence="1">
    <location>
        <begin position="165"/>
        <end position="186"/>
    </location>
</feature>
<dbReference type="AlphaFoldDB" id="A0A0Q3WYN6"/>
<reference evidence="2 3" key="1">
    <citation type="submission" date="2015-09" db="EMBL/GenBank/DDBJ databases">
        <title>Genome sequencing project for genomic taxonomy and phylogenomics of Bacillus-like bacteria.</title>
        <authorList>
            <person name="Liu B."/>
            <person name="Wang J."/>
            <person name="Zhu Y."/>
            <person name="Liu G."/>
            <person name="Chen Q."/>
            <person name="Chen Z."/>
            <person name="Lan J."/>
            <person name="Che J."/>
            <person name="Ge C."/>
            <person name="Shi H."/>
            <person name="Pan Z."/>
            <person name="Liu X."/>
        </authorList>
    </citation>
    <scope>NUCLEOTIDE SEQUENCE [LARGE SCALE GENOMIC DNA]</scope>
    <source>
        <strain evidence="2 3">LMG 18435</strain>
    </source>
</reference>
<evidence type="ECO:0000256" key="1">
    <source>
        <dbReference type="SAM" id="Phobius"/>
    </source>
</evidence>
<feature type="transmembrane region" description="Helical" evidence="1">
    <location>
        <begin position="249"/>
        <end position="272"/>
    </location>
</feature>
<dbReference type="Proteomes" id="UP000051888">
    <property type="component" value="Unassembled WGS sequence"/>
</dbReference>
<gene>
    <name evidence="2" type="ORF">AN964_10130</name>
</gene>
<keyword evidence="1" id="KW-0812">Transmembrane</keyword>
<dbReference type="EMBL" id="LJJC01000004">
    <property type="protein sequence ID" value="KQL53819.1"/>
    <property type="molecule type" value="Genomic_DNA"/>
</dbReference>